<dbReference type="Pfam" id="PF00367">
    <property type="entry name" value="PTS_EIIB"/>
    <property type="match status" value="1"/>
</dbReference>
<dbReference type="GO" id="GO:0090589">
    <property type="term" value="F:protein-phosphocysteine-trehalose phosphotransferase system transporter activity"/>
    <property type="evidence" value="ECO:0007669"/>
    <property type="project" value="TreeGrafter"/>
</dbReference>
<dbReference type="InterPro" id="IPR003352">
    <property type="entry name" value="PTS_EIIC"/>
</dbReference>
<keyword evidence="16" id="KW-1185">Reference proteome</keyword>
<dbReference type="eggNOG" id="COG1263">
    <property type="taxonomic scope" value="Bacteria"/>
</dbReference>
<keyword evidence="3" id="KW-1003">Cell membrane</keyword>
<evidence type="ECO:0000259" key="14">
    <source>
        <dbReference type="PROSITE" id="PS51103"/>
    </source>
</evidence>
<protein>
    <submittedName>
        <fullName evidence="15">PTS system, glucose-like IIB component</fullName>
        <ecNumber evidence="15">2.7.1.69</ecNumber>
    </submittedName>
</protein>
<keyword evidence="8" id="KW-0418">Kinase</keyword>
<proteinExistence type="predicted"/>
<evidence type="ECO:0000256" key="9">
    <source>
        <dbReference type="ARBA" id="ARBA00022989"/>
    </source>
</evidence>
<feature type="transmembrane region" description="Helical" evidence="12">
    <location>
        <begin position="345"/>
        <end position="365"/>
    </location>
</feature>
<feature type="transmembrane region" description="Helical" evidence="12">
    <location>
        <begin position="385"/>
        <end position="408"/>
    </location>
</feature>
<dbReference type="EC" id="2.7.1.69" evidence="15"/>
<dbReference type="InterPro" id="IPR050558">
    <property type="entry name" value="PTS_Sugar-Specific_Components"/>
</dbReference>
<feature type="transmembrane region" description="Helical" evidence="12">
    <location>
        <begin position="449"/>
        <end position="481"/>
    </location>
</feature>
<dbReference type="PROSITE" id="PS01035">
    <property type="entry name" value="PTS_EIIB_TYPE_1_CYS"/>
    <property type="match status" value="1"/>
</dbReference>
<dbReference type="GO" id="GO:0015771">
    <property type="term" value="P:trehalose transport"/>
    <property type="evidence" value="ECO:0007669"/>
    <property type="project" value="TreeGrafter"/>
</dbReference>
<organism evidence="15 16">
    <name type="scientific">Pseudoleptotrichia goodfellowii F0264</name>
    <dbReference type="NCBI Taxonomy" id="596323"/>
    <lineage>
        <taxon>Bacteria</taxon>
        <taxon>Fusobacteriati</taxon>
        <taxon>Fusobacteriota</taxon>
        <taxon>Fusobacteriia</taxon>
        <taxon>Fusobacteriales</taxon>
        <taxon>Leptotrichiaceae</taxon>
        <taxon>Pseudoleptotrichia</taxon>
    </lineage>
</organism>
<feature type="domain" description="PTS EIIC type-1" evidence="14">
    <location>
        <begin position="107"/>
        <end position="520"/>
    </location>
</feature>
<dbReference type="RefSeq" id="WP_006807412.1">
    <property type="nucleotide sequence ID" value="NZ_ADAD01000120.1"/>
</dbReference>
<dbReference type="InterPro" id="IPR001996">
    <property type="entry name" value="PTS_IIB_1"/>
</dbReference>
<comment type="subcellular location">
    <subcellularLocation>
        <location evidence="1">Cell membrane</location>
        <topology evidence="1">Multi-pass membrane protein</topology>
    </subcellularLocation>
</comment>
<dbReference type="PROSITE" id="PS51103">
    <property type="entry name" value="PTS_EIIC_TYPE_1"/>
    <property type="match status" value="1"/>
</dbReference>
<sequence>MKSYKDEAKELLKLIGGKENVVSVTHCATRLRFALADDAKASPKDIQKLDSVKGTFTNAGQFQVIIGNDVGNFYNDFIGVSGIESGSKEDVKKAAMTKQPFLQRMVAHLAEIFVPLIPALVAGGLMLGFGNFLSQGMKSLGGKSLVDIYPLAANLKLYTDWIGGSVFGMLPVLVTWSTVKKFKGNEALGIVLGLMLVAGVMLNAYVYGNISSSRELSDAGVHLKDIIINGSAKYTHLFKDAQNPMGKDPFGIEAGKYILNLGFAKIMMIGYQAQVLPAMFAGIAMCYIQKFIDKRTPEVLKLVWVPFATLVITGFLTILFIGPAARTLGEWLTNLFQFLFKTPGLRYIGALIFGTTYAPLVITGLHHTFIAVDLQLASSAEGGTFIWPLIAISNIAQSGAVLATYFLYKKDKKQESVSLSATVSAWFGITEPAMFGANLKYMYPFYASLIGSAVGAVICTAFNVLASGIGVGGLALAFLSISKNRGAFWIASLAAFGLAFGLTFFFSRFKKLNKGSLTGE</sequence>
<keyword evidence="2" id="KW-0813">Transport</keyword>
<dbReference type="CDD" id="cd00212">
    <property type="entry name" value="PTS_IIB_glc"/>
    <property type="match status" value="1"/>
</dbReference>
<evidence type="ECO:0000313" key="16">
    <source>
        <dbReference type="Proteomes" id="UP000004226"/>
    </source>
</evidence>
<gene>
    <name evidence="15" type="primary">scrA</name>
    <name evidence="15" type="ORF">HMPREF0554_1800</name>
</gene>
<dbReference type="PROSITE" id="PS51098">
    <property type="entry name" value="PTS_EIIB_TYPE_1"/>
    <property type="match status" value="1"/>
</dbReference>
<evidence type="ECO:0000256" key="2">
    <source>
        <dbReference type="ARBA" id="ARBA00022448"/>
    </source>
</evidence>
<keyword evidence="7 12" id="KW-0812">Transmembrane</keyword>
<keyword evidence="5 15" id="KW-0808">Transferase</keyword>
<evidence type="ECO:0000256" key="12">
    <source>
        <dbReference type="SAM" id="Phobius"/>
    </source>
</evidence>
<comment type="caution">
    <text evidence="15">The sequence shown here is derived from an EMBL/GenBank/DDBJ whole genome shotgun (WGS) entry which is preliminary data.</text>
</comment>
<dbReference type="EMBL" id="ADAD01000120">
    <property type="protein sequence ID" value="EEY35027.1"/>
    <property type="molecule type" value="Genomic_DNA"/>
</dbReference>
<accession>D0GLM1</accession>
<evidence type="ECO:0000259" key="13">
    <source>
        <dbReference type="PROSITE" id="PS51098"/>
    </source>
</evidence>
<dbReference type="FunFam" id="3.30.1360.60:FF:000001">
    <property type="entry name" value="PTS system glucose-specific IIBC component PtsG"/>
    <property type="match status" value="1"/>
</dbReference>
<keyword evidence="10 12" id="KW-0472">Membrane</keyword>
<feature type="active site" description="Phosphocysteine intermediate; for EIIB activity" evidence="11">
    <location>
        <position position="27"/>
    </location>
</feature>
<evidence type="ECO:0000256" key="4">
    <source>
        <dbReference type="ARBA" id="ARBA00022597"/>
    </source>
</evidence>
<dbReference type="GO" id="GO:0005886">
    <property type="term" value="C:plasma membrane"/>
    <property type="evidence" value="ECO:0007669"/>
    <property type="project" value="UniProtKB-SubCell"/>
</dbReference>
<dbReference type="AlphaFoldDB" id="D0GLM1"/>
<dbReference type="Pfam" id="PF02378">
    <property type="entry name" value="PTS_EIIC"/>
    <property type="match status" value="1"/>
</dbReference>
<feature type="domain" description="PTS EIIB type-1" evidence="13">
    <location>
        <begin position="5"/>
        <end position="87"/>
    </location>
</feature>
<feature type="transmembrane region" description="Helical" evidence="12">
    <location>
        <begin position="155"/>
        <end position="176"/>
    </location>
</feature>
<dbReference type="Proteomes" id="UP000004226">
    <property type="component" value="Unassembled WGS sequence"/>
</dbReference>
<evidence type="ECO:0000256" key="1">
    <source>
        <dbReference type="ARBA" id="ARBA00004651"/>
    </source>
</evidence>
<evidence type="ECO:0000313" key="15">
    <source>
        <dbReference type="EMBL" id="EEY35027.1"/>
    </source>
</evidence>
<dbReference type="NCBIfam" id="TIGR00826">
    <property type="entry name" value="EIIB_glc"/>
    <property type="match status" value="1"/>
</dbReference>
<keyword evidence="6" id="KW-0598">Phosphotransferase system</keyword>
<dbReference type="eggNOG" id="COG1264">
    <property type="taxonomic scope" value="Bacteria"/>
</dbReference>
<dbReference type="InterPro" id="IPR018113">
    <property type="entry name" value="PTrfase_EIIB_Cys"/>
</dbReference>
<dbReference type="GO" id="GO:0016301">
    <property type="term" value="F:kinase activity"/>
    <property type="evidence" value="ECO:0007669"/>
    <property type="project" value="UniProtKB-KW"/>
</dbReference>
<dbReference type="PANTHER" id="PTHR30175">
    <property type="entry name" value="PHOSPHOTRANSFERASE SYSTEM TRANSPORT PROTEIN"/>
    <property type="match status" value="1"/>
</dbReference>
<feature type="transmembrane region" description="Helical" evidence="12">
    <location>
        <begin position="275"/>
        <end position="292"/>
    </location>
</feature>
<evidence type="ECO:0000256" key="3">
    <source>
        <dbReference type="ARBA" id="ARBA00022475"/>
    </source>
</evidence>
<feature type="transmembrane region" description="Helical" evidence="12">
    <location>
        <begin position="487"/>
        <end position="506"/>
    </location>
</feature>
<evidence type="ECO:0000256" key="5">
    <source>
        <dbReference type="ARBA" id="ARBA00022679"/>
    </source>
</evidence>
<dbReference type="SUPFAM" id="SSF55604">
    <property type="entry name" value="Glucose permease domain IIB"/>
    <property type="match status" value="1"/>
</dbReference>
<dbReference type="Gene3D" id="3.30.1360.60">
    <property type="entry name" value="Glucose permease domain IIB"/>
    <property type="match status" value="1"/>
</dbReference>
<evidence type="ECO:0000256" key="8">
    <source>
        <dbReference type="ARBA" id="ARBA00022777"/>
    </source>
</evidence>
<evidence type="ECO:0000256" key="7">
    <source>
        <dbReference type="ARBA" id="ARBA00022692"/>
    </source>
</evidence>
<evidence type="ECO:0000256" key="11">
    <source>
        <dbReference type="PROSITE-ProRule" id="PRU00421"/>
    </source>
</evidence>
<feature type="transmembrane region" description="Helical" evidence="12">
    <location>
        <begin position="112"/>
        <end position="134"/>
    </location>
</feature>
<feature type="transmembrane region" description="Helical" evidence="12">
    <location>
        <begin position="188"/>
        <end position="207"/>
    </location>
</feature>
<evidence type="ECO:0000256" key="6">
    <source>
        <dbReference type="ARBA" id="ARBA00022683"/>
    </source>
</evidence>
<feature type="transmembrane region" description="Helical" evidence="12">
    <location>
        <begin position="304"/>
        <end position="325"/>
    </location>
</feature>
<name>D0GLM1_9FUSO</name>
<dbReference type="InterPro" id="IPR036878">
    <property type="entry name" value="Glu_permease_IIB"/>
</dbReference>
<reference evidence="15 16" key="1">
    <citation type="submission" date="2009-10" db="EMBL/GenBank/DDBJ databases">
        <authorList>
            <person name="Harkins D.M."/>
            <person name="Madupu R."/>
            <person name="Durkin A.S."/>
            <person name="Torralba M."/>
            <person name="Methe B."/>
            <person name="Sutton G.G."/>
            <person name="Strausberg R.L."/>
            <person name="Nelson K.E."/>
        </authorList>
    </citation>
    <scope>NUCLEOTIDE SEQUENCE [LARGE SCALE GENOMIC DNA]</scope>
    <source>
        <strain evidence="15 16">F0264</strain>
    </source>
</reference>
<dbReference type="GO" id="GO:0009401">
    <property type="term" value="P:phosphoenolpyruvate-dependent sugar phosphotransferase system"/>
    <property type="evidence" value="ECO:0007669"/>
    <property type="project" value="UniProtKB-KW"/>
</dbReference>
<keyword evidence="4" id="KW-0762">Sugar transport</keyword>
<evidence type="ECO:0000256" key="10">
    <source>
        <dbReference type="ARBA" id="ARBA00023136"/>
    </source>
</evidence>
<dbReference type="PANTHER" id="PTHR30175:SF4">
    <property type="entry name" value="PTS SYSTEM TREHALOSE-SPECIFIC EIIBC COMPONENT"/>
    <property type="match status" value="1"/>
</dbReference>
<keyword evidence="9 12" id="KW-1133">Transmembrane helix</keyword>
<dbReference type="GO" id="GO:0008982">
    <property type="term" value="F:protein-N(PI)-phosphohistidine-sugar phosphotransferase activity"/>
    <property type="evidence" value="ECO:0007669"/>
    <property type="project" value="InterPro"/>
</dbReference>
<dbReference type="InterPro" id="IPR013013">
    <property type="entry name" value="PTS_EIIC_1"/>
</dbReference>